<dbReference type="OrthoDB" id="6431894at2759"/>
<comment type="caution">
    <text evidence="2">The sequence shown here is derived from an EMBL/GenBank/DDBJ whole genome shotgun (WGS) entry which is preliminary data.</text>
</comment>
<evidence type="ECO:0000313" key="3">
    <source>
        <dbReference type="Proteomes" id="UP000499080"/>
    </source>
</evidence>
<organism evidence="2 3">
    <name type="scientific">Araneus ventricosus</name>
    <name type="common">Orbweaver spider</name>
    <name type="synonym">Epeira ventricosa</name>
    <dbReference type="NCBI Taxonomy" id="182803"/>
    <lineage>
        <taxon>Eukaryota</taxon>
        <taxon>Metazoa</taxon>
        <taxon>Ecdysozoa</taxon>
        <taxon>Arthropoda</taxon>
        <taxon>Chelicerata</taxon>
        <taxon>Arachnida</taxon>
        <taxon>Araneae</taxon>
        <taxon>Araneomorphae</taxon>
        <taxon>Entelegynae</taxon>
        <taxon>Araneoidea</taxon>
        <taxon>Araneidae</taxon>
        <taxon>Araneus</taxon>
    </lineage>
</organism>
<dbReference type="AlphaFoldDB" id="A0A4Y2LKE1"/>
<proteinExistence type="predicted"/>
<dbReference type="Proteomes" id="UP000499080">
    <property type="component" value="Unassembled WGS sequence"/>
</dbReference>
<evidence type="ECO:0000256" key="1">
    <source>
        <dbReference type="SAM" id="MobiDB-lite"/>
    </source>
</evidence>
<name>A0A4Y2LKE1_ARAVE</name>
<reference evidence="2 3" key="1">
    <citation type="journal article" date="2019" name="Sci. Rep.">
        <title>Orb-weaving spider Araneus ventricosus genome elucidates the spidroin gene catalogue.</title>
        <authorList>
            <person name="Kono N."/>
            <person name="Nakamura H."/>
            <person name="Ohtoshi R."/>
            <person name="Moran D.A.P."/>
            <person name="Shinohara A."/>
            <person name="Yoshida Y."/>
            <person name="Fujiwara M."/>
            <person name="Mori M."/>
            <person name="Tomita M."/>
            <person name="Arakawa K."/>
        </authorList>
    </citation>
    <scope>NUCLEOTIDE SEQUENCE [LARGE SCALE GENOMIC DNA]</scope>
</reference>
<feature type="region of interest" description="Disordered" evidence="1">
    <location>
        <begin position="1"/>
        <end position="24"/>
    </location>
</feature>
<feature type="compositionally biased region" description="Basic and acidic residues" evidence="1">
    <location>
        <begin position="11"/>
        <end position="24"/>
    </location>
</feature>
<gene>
    <name evidence="2" type="ORF">AVEN_78233_1</name>
</gene>
<keyword evidence="3" id="KW-1185">Reference proteome</keyword>
<dbReference type="EMBL" id="BGPR01005972">
    <property type="protein sequence ID" value="GBN15004.1"/>
    <property type="molecule type" value="Genomic_DNA"/>
</dbReference>
<accession>A0A4Y2LKE1</accession>
<evidence type="ECO:0000313" key="2">
    <source>
        <dbReference type="EMBL" id="GBN15004.1"/>
    </source>
</evidence>
<protein>
    <submittedName>
        <fullName evidence="2">Uncharacterized protein</fullName>
    </submittedName>
</protein>
<sequence length="130" mass="15022">MYGQRQVPIPHSEHGARFNPKGDRRKLSCYGRELKESSRVSQGETRIRSLDSLGLTKDKYADILSSLIESTLPIDIVKMWDRQRHLVQDTQGKSDLDLLMDFVKNEVDSEFRVKISREIFNTGKITNKKV</sequence>